<protein>
    <recommendedName>
        <fullName evidence="2">Histidine-containing phosphotransfer protein</fullName>
    </recommendedName>
</protein>
<comment type="domain">
    <text evidence="2">Histidine-containing phosphotransfer domain (HPt) contains an active histidine that mediates the phosphotransfer.</text>
</comment>
<proteinExistence type="predicted"/>
<dbReference type="GO" id="GO:0005829">
    <property type="term" value="C:cytosol"/>
    <property type="evidence" value="ECO:0007669"/>
    <property type="project" value="UniProtKB-SubCell"/>
</dbReference>
<dbReference type="PANTHER" id="PTHR28242">
    <property type="entry name" value="PHOSPHORELAY INTERMEDIATE PROTEIN YPD1"/>
    <property type="match status" value="1"/>
</dbReference>
<dbReference type="GO" id="GO:0043424">
    <property type="term" value="F:protein histidine kinase binding"/>
    <property type="evidence" value="ECO:0007669"/>
    <property type="project" value="UniProtKB-UniRule"/>
</dbReference>
<dbReference type="InterPro" id="IPR045871">
    <property type="entry name" value="AHP1-5/YPD1"/>
</dbReference>
<dbReference type="GO" id="GO:0009736">
    <property type="term" value="P:cytokinin-activated signaling pathway"/>
    <property type="evidence" value="ECO:0007669"/>
    <property type="project" value="UniProtKB-KW"/>
</dbReference>
<comment type="function">
    <text evidence="2">Functions as a two-component phosphorelay mediators between cytokinin sensor histidine kinases and response regulators (B-type ARRs). Plays an important role in propagating cytokinin signal transduction.</text>
</comment>
<name>A0A8T1YD87_9BRAS</name>
<keyword evidence="1 2" id="KW-0902">Two-component regulatory system</keyword>
<keyword evidence="4" id="KW-1185">Reference proteome</keyword>
<evidence type="ECO:0000313" key="4">
    <source>
        <dbReference type="Proteomes" id="UP000694240"/>
    </source>
</evidence>
<evidence type="ECO:0000256" key="1">
    <source>
        <dbReference type="ARBA" id="ARBA00023012"/>
    </source>
</evidence>
<dbReference type="GO" id="GO:0005634">
    <property type="term" value="C:nucleus"/>
    <property type="evidence" value="ECO:0007669"/>
    <property type="project" value="UniProtKB-SubCell"/>
</dbReference>
<comment type="subcellular location">
    <subcellularLocation>
        <location evidence="2">Cytoplasm</location>
        <location evidence="2">Cytosol</location>
    </subcellularLocation>
    <subcellularLocation>
        <location evidence="2">Nucleus</location>
    </subcellularLocation>
</comment>
<dbReference type="EMBL" id="JAEFBK010000012">
    <property type="protein sequence ID" value="KAG7543863.1"/>
    <property type="molecule type" value="Genomic_DNA"/>
</dbReference>
<dbReference type="Proteomes" id="UP000694240">
    <property type="component" value="Chromosome 12"/>
</dbReference>
<organism evidence="3 4">
    <name type="scientific">Arabidopsis thaliana x Arabidopsis arenosa</name>
    <dbReference type="NCBI Taxonomy" id="1240361"/>
    <lineage>
        <taxon>Eukaryota</taxon>
        <taxon>Viridiplantae</taxon>
        <taxon>Streptophyta</taxon>
        <taxon>Embryophyta</taxon>
        <taxon>Tracheophyta</taxon>
        <taxon>Spermatophyta</taxon>
        <taxon>Magnoliopsida</taxon>
        <taxon>eudicotyledons</taxon>
        <taxon>Gunneridae</taxon>
        <taxon>Pentapetalae</taxon>
        <taxon>rosids</taxon>
        <taxon>malvids</taxon>
        <taxon>Brassicales</taxon>
        <taxon>Brassicaceae</taxon>
        <taxon>Camelineae</taxon>
        <taxon>Arabidopsis</taxon>
    </lineage>
</organism>
<comment type="caution">
    <text evidence="3">The sequence shown here is derived from an EMBL/GenBank/DDBJ whole genome shotgun (WGS) entry which is preliminary data.</text>
</comment>
<dbReference type="GO" id="GO:0000160">
    <property type="term" value="P:phosphorelay signal transduction system"/>
    <property type="evidence" value="ECO:0007669"/>
    <property type="project" value="UniProtKB-UniRule"/>
</dbReference>
<evidence type="ECO:0000313" key="3">
    <source>
        <dbReference type="EMBL" id="KAG7543863.1"/>
    </source>
</evidence>
<dbReference type="PANTHER" id="PTHR28242:SF65">
    <property type="entry name" value="HISTIDINE-CONTAINING PHOSPHOTRANSFER PROTEIN 3"/>
    <property type="match status" value="1"/>
</dbReference>
<evidence type="ECO:0000256" key="2">
    <source>
        <dbReference type="RuleBase" id="RU369004"/>
    </source>
</evidence>
<dbReference type="AlphaFoldDB" id="A0A8T1YD87"/>
<keyword evidence="2" id="KW-0932">Cytokinin signaling pathway</keyword>
<gene>
    <name evidence="3" type="ORF">ISN45_Aa07g037430</name>
</gene>
<sequence>MNVVLILWLRLLFSSLKIVRSLSVIWLELYQTGNVDFKLVGSSVHQLKGSSSRYVALIPIVSVFCLISDLALSQNYERCVRYLQQVDIEYKTLKAKLQDLFNVSEQLLCRF</sequence>
<dbReference type="GO" id="GO:0009927">
    <property type="term" value="F:histidine phosphotransfer kinase activity"/>
    <property type="evidence" value="ECO:0007669"/>
    <property type="project" value="UniProtKB-UniRule"/>
</dbReference>
<reference evidence="3 4" key="1">
    <citation type="submission" date="2020-12" db="EMBL/GenBank/DDBJ databases">
        <title>Concerted genomic and epigenomic changes stabilize Arabidopsis allopolyploids.</title>
        <authorList>
            <person name="Chen Z."/>
        </authorList>
    </citation>
    <scope>NUCLEOTIDE SEQUENCE [LARGE SCALE GENOMIC DNA]</scope>
    <source>
        <strain evidence="3">Allo738</strain>
        <tissue evidence="3">Leaf</tissue>
    </source>
</reference>
<accession>A0A8T1YD87</accession>